<organism evidence="2 3">
    <name type="scientific">Phytophthora sojae (strain P6497)</name>
    <name type="common">Soybean stem and root rot agent</name>
    <name type="synonym">Phytophthora megasperma f. sp. glycines</name>
    <dbReference type="NCBI Taxonomy" id="1094619"/>
    <lineage>
        <taxon>Eukaryota</taxon>
        <taxon>Sar</taxon>
        <taxon>Stramenopiles</taxon>
        <taxon>Oomycota</taxon>
        <taxon>Peronosporomycetes</taxon>
        <taxon>Peronosporales</taxon>
        <taxon>Peronosporaceae</taxon>
        <taxon>Phytophthora</taxon>
    </lineage>
</organism>
<feature type="compositionally biased region" description="Basic and acidic residues" evidence="1">
    <location>
        <begin position="144"/>
        <end position="156"/>
    </location>
</feature>
<feature type="compositionally biased region" description="Low complexity" evidence="1">
    <location>
        <begin position="209"/>
        <end position="225"/>
    </location>
</feature>
<protein>
    <submittedName>
        <fullName evidence="2">Uncharacterized protein</fullName>
    </submittedName>
</protein>
<dbReference type="InParanoid" id="G5A2S3"/>
<feature type="region of interest" description="Disordered" evidence="1">
    <location>
        <begin position="77"/>
        <end position="245"/>
    </location>
</feature>
<dbReference type="AlphaFoldDB" id="G5A2S3"/>
<name>G5A2S3_PHYSP</name>
<dbReference type="SMR" id="G5A2S3"/>
<feature type="compositionally biased region" description="Low complexity" evidence="1">
    <location>
        <begin position="175"/>
        <end position="197"/>
    </location>
</feature>
<keyword evidence="3" id="KW-1185">Reference proteome</keyword>
<proteinExistence type="predicted"/>
<feature type="compositionally biased region" description="Basic and acidic residues" evidence="1">
    <location>
        <begin position="78"/>
        <end position="96"/>
    </location>
</feature>
<dbReference type="OMA" id="MEEIRCS"/>
<gene>
    <name evidence="2" type="ORF">PHYSODRAFT_318433</name>
</gene>
<evidence type="ECO:0000313" key="2">
    <source>
        <dbReference type="EMBL" id="EGZ09963.1"/>
    </source>
</evidence>
<feature type="compositionally biased region" description="Polar residues" evidence="1">
    <location>
        <begin position="226"/>
        <end position="237"/>
    </location>
</feature>
<evidence type="ECO:0000256" key="1">
    <source>
        <dbReference type="SAM" id="MobiDB-lite"/>
    </source>
</evidence>
<dbReference type="GeneID" id="20644205"/>
<dbReference type="Proteomes" id="UP000002640">
    <property type="component" value="Unassembled WGS sequence"/>
</dbReference>
<reference evidence="2 3" key="1">
    <citation type="journal article" date="2006" name="Science">
        <title>Phytophthora genome sequences uncover evolutionary origins and mechanisms of pathogenesis.</title>
        <authorList>
            <person name="Tyler B.M."/>
            <person name="Tripathy S."/>
            <person name="Zhang X."/>
            <person name="Dehal P."/>
            <person name="Jiang R.H."/>
            <person name="Aerts A."/>
            <person name="Arredondo F.D."/>
            <person name="Baxter L."/>
            <person name="Bensasson D."/>
            <person name="Beynon J.L."/>
            <person name="Chapman J."/>
            <person name="Damasceno C.M."/>
            <person name="Dorrance A.E."/>
            <person name="Dou D."/>
            <person name="Dickerman A.W."/>
            <person name="Dubchak I.L."/>
            <person name="Garbelotto M."/>
            <person name="Gijzen M."/>
            <person name="Gordon S.G."/>
            <person name="Govers F."/>
            <person name="Grunwald N.J."/>
            <person name="Huang W."/>
            <person name="Ivors K.L."/>
            <person name="Jones R.W."/>
            <person name="Kamoun S."/>
            <person name="Krampis K."/>
            <person name="Lamour K.H."/>
            <person name="Lee M.K."/>
            <person name="McDonald W.H."/>
            <person name="Medina M."/>
            <person name="Meijer H.J."/>
            <person name="Nordberg E.K."/>
            <person name="Maclean D.J."/>
            <person name="Ospina-Giraldo M.D."/>
            <person name="Morris P.F."/>
            <person name="Phuntumart V."/>
            <person name="Putnam N.H."/>
            <person name="Rash S."/>
            <person name="Rose J.K."/>
            <person name="Sakihama Y."/>
            <person name="Salamov A.A."/>
            <person name="Savidor A."/>
            <person name="Scheuring C.F."/>
            <person name="Smith B.M."/>
            <person name="Sobral B.W."/>
            <person name="Terry A."/>
            <person name="Torto-Alalibo T.A."/>
            <person name="Win J."/>
            <person name="Xu Z."/>
            <person name="Zhang H."/>
            <person name="Grigoriev I.V."/>
            <person name="Rokhsar D.S."/>
            <person name="Boore J.L."/>
        </authorList>
    </citation>
    <scope>NUCLEOTIDE SEQUENCE [LARGE SCALE GENOMIC DNA]</scope>
    <source>
        <strain evidence="2 3">P6497</strain>
    </source>
</reference>
<accession>G5A2S3</accession>
<dbReference type="EMBL" id="JH159159">
    <property type="protein sequence ID" value="EGZ09963.1"/>
    <property type="molecule type" value="Genomic_DNA"/>
</dbReference>
<dbReference type="KEGG" id="psoj:PHYSODRAFT_318433"/>
<evidence type="ECO:0000313" key="3">
    <source>
        <dbReference type="Proteomes" id="UP000002640"/>
    </source>
</evidence>
<feature type="compositionally biased region" description="Low complexity" evidence="1">
    <location>
        <begin position="157"/>
        <end position="168"/>
    </location>
</feature>
<sequence>MSDLREDLYAFRKQMREVFIRVEDMVDVHRSFFKSDPSTGSPVFKADLQQEAEKLATQAFEQLSDLRKQFTRLVSDFQRSEQPRDECSDRDHERKQLRATTTRAPPRSRREQQAVSRRAVSSHGSDDEGISVKGSAVSDDDGSDRDSSDERPREHSSSISRTRASSQADSDDDAPPATMPDSVRSTTSTFLSSQLQSRWGNPGGSIANGSDISSRSRGRSPSIVSDVSSLPDQCSRTTSEHQTDSIFQDFDKRMEEIRCSLNAIASGKKPHRSSDRVAAVSPKNFKHGDSVSMMDAARTRSTLREASRISTAVGLDVEGSNGIEAKPPRGAREAELRQLLKQLNQLNGDNEADG</sequence>
<dbReference type="RefSeq" id="XP_009534824.1">
    <property type="nucleotide sequence ID" value="XM_009536529.1"/>
</dbReference>